<name>A0A0J9RMP0_DROSI</name>
<evidence type="ECO:0000256" key="3">
    <source>
        <dbReference type="ARBA" id="ARBA00022692"/>
    </source>
</evidence>
<dbReference type="InterPro" id="IPR011701">
    <property type="entry name" value="MFS"/>
</dbReference>
<accession>A0A0J9RMP0</accession>
<feature type="transmembrane region" description="Helical" evidence="6">
    <location>
        <begin position="382"/>
        <end position="404"/>
    </location>
</feature>
<feature type="transmembrane region" description="Helical" evidence="6">
    <location>
        <begin position="178"/>
        <end position="197"/>
    </location>
</feature>
<evidence type="ECO:0000256" key="1">
    <source>
        <dbReference type="ARBA" id="ARBA00004141"/>
    </source>
</evidence>
<feature type="transmembrane region" description="Helical" evidence="6">
    <location>
        <begin position="267"/>
        <end position="290"/>
    </location>
</feature>
<dbReference type="InterPro" id="IPR036259">
    <property type="entry name" value="MFS_trans_sf"/>
</dbReference>
<evidence type="ECO:0000313" key="8">
    <source>
        <dbReference type="EMBL" id="KMY97186.1"/>
    </source>
</evidence>
<gene>
    <name evidence="8" type="primary">Dsim\GD13704</name>
    <name evidence="8" type="ORF">Dsimw501_GD13704</name>
</gene>
<evidence type="ECO:0000256" key="2">
    <source>
        <dbReference type="ARBA" id="ARBA00022448"/>
    </source>
</evidence>
<feature type="transmembrane region" description="Helical" evidence="6">
    <location>
        <begin position="333"/>
        <end position="350"/>
    </location>
</feature>
<dbReference type="GO" id="GO:0022857">
    <property type="term" value="F:transmembrane transporter activity"/>
    <property type="evidence" value="ECO:0007669"/>
    <property type="project" value="InterPro"/>
</dbReference>
<feature type="transmembrane region" description="Helical" evidence="6">
    <location>
        <begin position="357"/>
        <end position="376"/>
    </location>
</feature>
<keyword evidence="5 6" id="KW-0472">Membrane</keyword>
<dbReference type="KEGG" id="dsi:Dsimw501_GD13704"/>
<reference evidence="8" key="2">
    <citation type="submission" date="2014-06" db="EMBL/GenBank/DDBJ databases">
        <authorList>
            <person name="Hu T."/>
            <person name="Eisen M.B."/>
            <person name="Thornton K.R."/>
            <person name="Andolfatto P."/>
        </authorList>
    </citation>
    <scope>NUCLEOTIDE SEQUENCE</scope>
    <source>
        <strain evidence="8">W501</strain>
    </source>
</reference>
<keyword evidence="2" id="KW-0813">Transport</keyword>
<feature type="transmembrane region" description="Helical" evidence="6">
    <location>
        <begin position="110"/>
        <end position="132"/>
    </location>
</feature>
<dbReference type="PANTHER" id="PTHR23511">
    <property type="entry name" value="SYNAPTIC VESICLE GLYCOPROTEIN 2"/>
    <property type="match status" value="1"/>
</dbReference>
<reference evidence="8" key="3">
    <citation type="submission" date="2015-04" db="EMBL/GenBank/DDBJ databases">
        <authorList>
            <consortium name="FlyBase"/>
        </authorList>
    </citation>
    <scope>NUCLEOTIDE SEQUENCE</scope>
    <source>
        <strain evidence="8">W501</strain>
    </source>
</reference>
<dbReference type="PANTHER" id="PTHR23511:SF37">
    <property type="entry name" value="MAJOR FACILITATOR SUPERFAMILY (MFS) PROFILE DOMAIN-CONTAINING PROTEIN-RELATED"/>
    <property type="match status" value="1"/>
</dbReference>
<dbReference type="GO" id="GO:0016020">
    <property type="term" value="C:membrane"/>
    <property type="evidence" value="ECO:0007669"/>
    <property type="project" value="UniProtKB-SubCell"/>
</dbReference>
<feature type="domain" description="Major facilitator superfamily (MFS) profile" evidence="7">
    <location>
        <begin position="1"/>
        <end position="469"/>
    </location>
</feature>
<dbReference type="SUPFAM" id="SSF103473">
    <property type="entry name" value="MFS general substrate transporter"/>
    <property type="match status" value="1"/>
</dbReference>
<evidence type="ECO:0000256" key="5">
    <source>
        <dbReference type="ARBA" id="ARBA00023136"/>
    </source>
</evidence>
<keyword evidence="3 6" id="KW-0812">Transmembrane</keyword>
<protein>
    <submittedName>
        <fullName evidence="8">Uncharacterized protein, isoform C</fullName>
    </submittedName>
</protein>
<dbReference type="Proteomes" id="UP000035880">
    <property type="component" value="Chromosome 3L"/>
</dbReference>
<dbReference type="Gene3D" id="1.20.1250.20">
    <property type="entry name" value="MFS general substrate transporter like domains"/>
    <property type="match status" value="1"/>
</dbReference>
<dbReference type="Pfam" id="PF07690">
    <property type="entry name" value="MFS_1"/>
    <property type="match status" value="1"/>
</dbReference>
<feature type="transmembrane region" description="Helical" evidence="6">
    <location>
        <begin position="445"/>
        <end position="464"/>
    </location>
</feature>
<reference evidence="8" key="1">
    <citation type="journal article" date="2013" name="Genome Res.">
        <title>A second-generation assembly of the Drosophila simulans genome provides new insights into patterns of lineage-specific divergence.</title>
        <authorList>
            <person name="Hu T.T."/>
            <person name="Eisen M.B."/>
            <person name="Thornton K.R."/>
            <person name="Andolfatto P."/>
        </authorList>
    </citation>
    <scope>NUCLEOTIDE SEQUENCE [LARGE SCALE GENOMIC DNA]</scope>
    <source>
        <strain evidence="8">W501</strain>
    </source>
</reference>
<dbReference type="PROSITE" id="PS50850">
    <property type="entry name" value="MFS"/>
    <property type="match status" value="1"/>
</dbReference>
<feature type="transmembrane region" description="Helical" evidence="6">
    <location>
        <begin position="86"/>
        <end position="104"/>
    </location>
</feature>
<evidence type="ECO:0000256" key="4">
    <source>
        <dbReference type="ARBA" id="ARBA00022989"/>
    </source>
</evidence>
<dbReference type="EMBL" id="CM002912">
    <property type="protein sequence ID" value="KMY97186.1"/>
    <property type="molecule type" value="Genomic_DNA"/>
</dbReference>
<feature type="transmembrane region" description="Helical" evidence="6">
    <location>
        <begin position="56"/>
        <end position="74"/>
    </location>
</feature>
<organism evidence="8">
    <name type="scientific">Drosophila simulans</name>
    <name type="common">Fruit fly</name>
    <dbReference type="NCBI Taxonomy" id="7240"/>
    <lineage>
        <taxon>Eukaryota</taxon>
        <taxon>Metazoa</taxon>
        <taxon>Ecdysozoa</taxon>
        <taxon>Arthropoda</taxon>
        <taxon>Hexapoda</taxon>
        <taxon>Insecta</taxon>
        <taxon>Pterygota</taxon>
        <taxon>Neoptera</taxon>
        <taxon>Endopterygota</taxon>
        <taxon>Diptera</taxon>
        <taxon>Brachycera</taxon>
        <taxon>Muscomorpha</taxon>
        <taxon>Ephydroidea</taxon>
        <taxon>Drosophilidae</taxon>
        <taxon>Drosophila</taxon>
        <taxon>Sophophora</taxon>
    </lineage>
</organism>
<feature type="transmembrane region" description="Helical" evidence="6">
    <location>
        <begin position="416"/>
        <end position="439"/>
    </location>
</feature>
<dbReference type="AlphaFoldDB" id="A0A0J9RMP0"/>
<feature type="transmembrane region" description="Helical" evidence="6">
    <location>
        <begin position="144"/>
        <end position="166"/>
    </location>
</feature>
<evidence type="ECO:0000256" key="6">
    <source>
        <dbReference type="SAM" id="Phobius"/>
    </source>
</evidence>
<sequence>MSDIDEVFTKLGFGKMQFIILFSCFNLQIWMTNEQLGFGVVIAGASCEMRIHDRRLAWLMAASFAAQMVSCFLWGELADVYGRRRIIMISSIVANIVSILSACVPEFWGFLFLRSVGGFFIAASVVCLMTYLSEFTKISLRPRVLTIMSFSLGLSMIYVPCLAGFLLPLRMEPSSWRILLLCNQVPGIIGIIILIFLPESPKYYLSINNQEKAMQVMERICRMNKGKEVTLNSLGVESLTQPRLRQPSQKHGSCYETKVLLLNHAKIMWFFFIIFFSLSGLGFALPIWMLRVRVLTATFPDWDTICSHMDEVSPDSRGHLECHLTYEQMRDPMIHGCVVLALFMVTTVILTWLSRRVVIIGFICISVVGCVALNFMEHPNLILISFFAIIDPIICSVRLASSMLIDLVPTHLRGKVFALISMTGRAGVLITSVYVGYTLSHICYVTFNIFIIVLIVTGCHVYWLPSKFQRTSFAN</sequence>
<proteinExistence type="predicted"/>
<dbReference type="OrthoDB" id="10262656at2759"/>
<dbReference type="InterPro" id="IPR020846">
    <property type="entry name" value="MFS_dom"/>
</dbReference>
<dbReference type="Bgee" id="FBgn0185412">
    <property type="expression patterns" value="Expressed in male reproductive system and 2 other cell types or tissues"/>
</dbReference>
<comment type="subcellular location">
    <subcellularLocation>
        <location evidence="1">Membrane</location>
        <topology evidence="1">Multi-pass membrane protein</topology>
    </subcellularLocation>
</comment>
<evidence type="ECO:0000259" key="7">
    <source>
        <dbReference type="PROSITE" id="PS50850"/>
    </source>
</evidence>
<keyword evidence="4 6" id="KW-1133">Transmembrane helix</keyword>